<dbReference type="Pfam" id="PF01633">
    <property type="entry name" value="Choline_kinase"/>
    <property type="match status" value="1"/>
</dbReference>
<dbReference type="EMBL" id="JAGPYM010000031">
    <property type="protein sequence ID" value="KAH6877096.1"/>
    <property type="molecule type" value="Genomic_DNA"/>
</dbReference>
<keyword evidence="4" id="KW-0418">Kinase</keyword>
<protein>
    <recommendedName>
        <fullName evidence="3">ethanolamine kinase</fullName>
        <ecNumber evidence="3">2.7.1.82</ecNumber>
    </recommendedName>
</protein>
<dbReference type="Gene3D" id="3.30.200.20">
    <property type="entry name" value="Phosphorylase Kinase, domain 1"/>
    <property type="match status" value="1"/>
</dbReference>
<organism evidence="4 5">
    <name type="scientific">Thelonectria olida</name>
    <dbReference type="NCBI Taxonomy" id="1576542"/>
    <lineage>
        <taxon>Eukaryota</taxon>
        <taxon>Fungi</taxon>
        <taxon>Dikarya</taxon>
        <taxon>Ascomycota</taxon>
        <taxon>Pezizomycotina</taxon>
        <taxon>Sordariomycetes</taxon>
        <taxon>Hypocreomycetidae</taxon>
        <taxon>Hypocreales</taxon>
        <taxon>Nectriaceae</taxon>
        <taxon>Thelonectria</taxon>
    </lineage>
</organism>
<dbReference type="AlphaFoldDB" id="A0A9P9AKF5"/>
<name>A0A9P9AKF5_9HYPO</name>
<keyword evidence="4" id="KW-0808">Transferase</keyword>
<evidence type="ECO:0000256" key="2">
    <source>
        <dbReference type="ARBA" id="ARBA00038211"/>
    </source>
</evidence>
<dbReference type="GO" id="GO:0005737">
    <property type="term" value="C:cytoplasm"/>
    <property type="evidence" value="ECO:0007669"/>
    <property type="project" value="TreeGrafter"/>
</dbReference>
<reference evidence="4 5" key="1">
    <citation type="journal article" date="2021" name="Nat. Commun.">
        <title>Genetic determinants of endophytism in the Arabidopsis root mycobiome.</title>
        <authorList>
            <person name="Mesny F."/>
            <person name="Miyauchi S."/>
            <person name="Thiergart T."/>
            <person name="Pickel B."/>
            <person name="Atanasova L."/>
            <person name="Karlsson M."/>
            <person name="Huettel B."/>
            <person name="Barry K.W."/>
            <person name="Haridas S."/>
            <person name="Chen C."/>
            <person name="Bauer D."/>
            <person name="Andreopoulos W."/>
            <person name="Pangilinan J."/>
            <person name="LaButti K."/>
            <person name="Riley R."/>
            <person name="Lipzen A."/>
            <person name="Clum A."/>
            <person name="Drula E."/>
            <person name="Henrissat B."/>
            <person name="Kohler A."/>
            <person name="Grigoriev I.V."/>
            <person name="Martin F.M."/>
            <person name="Hacquard S."/>
        </authorList>
    </citation>
    <scope>NUCLEOTIDE SEQUENCE [LARGE SCALE GENOMIC DNA]</scope>
    <source>
        <strain evidence="4 5">MPI-CAGE-CH-0241</strain>
    </source>
</reference>
<evidence type="ECO:0000256" key="3">
    <source>
        <dbReference type="ARBA" id="ARBA00038874"/>
    </source>
</evidence>
<dbReference type="EC" id="2.7.1.82" evidence="3"/>
<accession>A0A9P9AKF5</accession>
<proteinExistence type="inferred from homology"/>
<evidence type="ECO:0000313" key="4">
    <source>
        <dbReference type="EMBL" id="KAH6877096.1"/>
    </source>
</evidence>
<dbReference type="OrthoDB" id="10267235at2759"/>
<comment type="caution">
    <text evidence="4">The sequence shown here is derived from an EMBL/GenBank/DDBJ whole genome shotgun (WGS) entry which is preliminary data.</text>
</comment>
<comment type="pathway">
    <text evidence="1">Phospholipid metabolism; phosphatidylethanolamine biosynthesis; phosphatidylethanolamine from ethanolamine: step 1/3.</text>
</comment>
<dbReference type="CDD" id="cd05157">
    <property type="entry name" value="ETNK_euk"/>
    <property type="match status" value="1"/>
</dbReference>
<comment type="similarity">
    <text evidence="2">Belongs to the choline/ethanolamine kinase family.</text>
</comment>
<sequence>MAADIPFVQHVFDTADAEASALELAPFLFRTGQPSEGQIRVKTLTEGTTNALFKVSDEKTGPQSQPENVLIKVYGEGTEITIDRNKEIKLHSILAKHNLAPSLLLRFANGHAYQFLEGTACSVEDLANERIWRGVAREFANWHAVLPTVDLGVPDRIVDFEPSIWSTARKWLNALPTETEKQRTKKGLLHDEFQHLVREMLGNGPRDPMVLGHGDLLSGNIILQEEVNSSNGIAAAKFIDYEHSTYCPRAFELANHFAEWTGFECDYNLLPTTSTRLAFIREYLQAHHDIIRERDGSTGSLPSRVTQAEVDRVMAEVDAFRGFPGFYWGLCALIQAQASTGSIDFDYAGYADKRLLEYWAWRGKSKQGANGAASLREERWAAP</sequence>
<evidence type="ECO:0000313" key="5">
    <source>
        <dbReference type="Proteomes" id="UP000777438"/>
    </source>
</evidence>
<evidence type="ECO:0000256" key="1">
    <source>
        <dbReference type="ARBA" id="ARBA00037883"/>
    </source>
</evidence>
<dbReference type="InterPro" id="IPR011009">
    <property type="entry name" value="Kinase-like_dom_sf"/>
</dbReference>
<gene>
    <name evidence="4" type="ORF">B0T10DRAFT_497020</name>
</gene>
<dbReference type="PANTHER" id="PTHR22603:SF66">
    <property type="entry name" value="ETHANOLAMINE KINASE"/>
    <property type="match status" value="1"/>
</dbReference>
<dbReference type="Proteomes" id="UP000777438">
    <property type="component" value="Unassembled WGS sequence"/>
</dbReference>
<dbReference type="Gene3D" id="3.90.1200.10">
    <property type="match status" value="1"/>
</dbReference>
<dbReference type="SUPFAM" id="SSF56112">
    <property type="entry name" value="Protein kinase-like (PK-like)"/>
    <property type="match status" value="1"/>
</dbReference>
<dbReference type="GO" id="GO:0006646">
    <property type="term" value="P:phosphatidylethanolamine biosynthetic process"/>
    <property type="evidence" value="ECO:0007669"/>
    <property type="project" value="TreeGrafter"/>
</dbReference>
<dbReference type="GO" id="GO:0004305">
    <property type="term" value="F:ethanolamine kinase activity"/>
    <property type="evidence" value="ECO:0007669"/>
    <property type="project" value="UniProtKB-EC"/>
</dbReference>
<keyword evidence="5" id="KW-1185">Reference proteome</keyword>
<dbReference type="PANTHER" id="PTHR22603">
    <property type="entry name" value="CHOLINE/ETHANOALAMINE KINASE"/>
    <property type="match status" value="1"/>
</dbReference>